<name>A0A6I3KX50_9NOCA</name>
<comment type="caution">
    <text evidence="9">The sequence shown here is derived from an EMBL/GenBank/DDBJ whole genome shotgun (WGS) entry which is preliminary data.</text>
</comment>
<protein>
    <recommendedName>
        <fullName evidence="8">Nickel/cobalt efflux system</fullName>
    </recommendedName>
</protein>
<dbReference type="PANTHER" id="PTHR31611">
    <property type="entry name" value="HIGH-AFFINITY NICKEL TRANSPORT PROTEIN NIC1"/>
    <property type="match status" value="1"/>
</dbReference>
<evidence type="ECO:0000256" key="6">
    <source>
        <dbReference type="ARBA" id="ARBA00022989"/>
    </source>
</evidence>
<reference evidence="9 10" key="1">
    <citation type="submission" date="2019-11" db="EMBL/GenBank/DDBJ databases">
        <title>Nocardia sp. nov. CT2-14 isolated from soil.</title>
        <authorList>
            <person name="Kanchanasin P."/>
            <person name="Tanasupawat S."/>
            <person name="Yuki M."/>
            <person name="Kudo T."/>
        </authorList>
    </citation>
    <scope>NUCLEOTIDE SEQUENCE [LARGE SCALE GENOMIC DNA]</scope>
    <source>
        <strain evidence="9 10">CT2-14</strain>
    </source>
</reference>
<dbReference type="PANTHER" id="PTHR31611:SF0">
    <property type="entry name" value="HIGH-AFFINITY NICKEL TRANSPORT PROTEIN NIC1"/>
    <property type="match status" value="1"/>
</dbReference>
<keyword evidence="5 8" id="KW-0812">Transmembrane</keyword>
<evidence type="ECO:0000256" key="5">
    <source>
        <dbReference type="ARBA" id="ARBA00022692"/>
    </source>
</evidence>
<feature type="transmembrane region" description="Helical" evidence="8">
    <location>
        <begin position="59"/>
        <end position="77"/>
    </location>
</feature>
<sequence>MSVEPRPNTAARRRLRHVLHDWSRRDWIEAGVLLGVVAAIHVVAFGLLFGAVAPHSYQLGSQVFGVGLGFTAYAFGLRHAFDADHIAAIDNTTRKLMADGQRPKSVGFWFAMGHATIVFVLALLVVAGARVVGELVDDESPTRKTLGIVSTVASGSFLYLIGLLNVVALIGIWRVFQRTRRGEFDAEELEAALQARGALARILGPIMRAVRRPAQVYPVGVLFGLGFDTATEVALLALAGSGAAAGLPWYAIVVLPLLFAAGMSLMDTLDGLFMNVAYDWAFSEPIRKIYYNLTITALSIAVALIVGSIELITVLHDDADFVNPITDWIAGINLNNVGFGIVGLFVLAWIIAVAYWRWAKLEQRWAPVRGIGPR</sequence>
<comment type="subcellular location">
    <subcellularLocation>
        <location evidence="8">Cell membrane</location>
        <topology evidence="8">Multi-pass membrane protein</topology>
    </subcellularLocation>
    <subcellularLocation>
        <location evidence="1">Endomembrane system</location>
        <topology evidence="1">Multi-pass membrane protein</topology>
    </subcellularLocation>
</comment>
<feature type="transmembrane region" description="Helical" evidence="8">
    <location>
        <begin position="106"/>
        <end position="128"/>
    </location>
</feature>
<dbReference type="Proteomes" id="UP000432464">
    <property type="component" value="Unassembled WGS sequence"/>
</dbReference>
<dbReference type="InterPro" id="IPR004688">
    <property type="entry name" value="Ni/Co_transpt"/>
</dbReference>
<evidence type="ECO:0000256" key="8">
    <source>
        <dbReference type="RuleBase" id="RU362101"/>
    </source>
</evidence>
<evidence type="ECO:0000313" key="9">
    <source>
        <dbReference type="EMBL" id="MTE15403.1"/>
    </source>
</evidence>
<keyword evidence="3 8" id="KW-0813">Transport</keyword>
<accession>A0A6I3KX50</accession>
<feature type="transmembrane region" description="Helical" evidence="8">
    <location>
        <begin position="32"/>
        <end position="53"/>
    </location>
</feature>
<evidence type="ECO:0000313" key="10">
    <source>
        <dbReference type="Proteomes" id="UP000432464"/>
    </source>
</evidence>
<evidence type="ECO:0000256" key="2">
    <source>
        <dbReference type="ARBA" id="ARBA00010892"/>
    </source>
</evidence>
<dbReference type="GO" id="GO:0005886">
    <property type="term" value="C:plasma membrane"/>
    <property type="evidence" value="ECO:0007669"/>
    <property type="project" value="UniProtKB-SubCell"/>
</dbReference>
<dbReference type="GO" id="GO:0015099">
    <property type="term" value="F:nickel cation transmembrane transporter activity"/>
    <property type="evidence" value="ECO:0007669"/>
    <property type="project" value="UniProtKB-UniRule"/>
</dbReference>
<dbReference type="EMBL" id="WMBB01000010">
    <property type="protein sequence ID" value="MTE15403.1"/>
    <property type="molecule type" value="Genomic_DNA"/>
</dbReference>
<dbReference type="NCBIfam" id="TIGR00802">
    <property type="entry name" value="nico"/>
    <property type="match status" value="1"/>
</dbReference>
<dbReference type="RefSeq" id="WP_154789846.1">
    <property type="nucleotide sequence ID" value="NZ_WMBB01000010.1"/>
</dbReference>
<feature type="transmembrane region" description="Helical" evidence="8">
    <location>
        <begin position="216"/>
        <end position="241"/>
    </location>
</feature>
<feature type="transmembrane region" description="Helical" evidence="8">
    <location>
        <begin position="290"/>
        <end position="316"/>
    </location>
</feature>
<evidence type="ECO:0000256" key="7">
    <source>
        <dbReference type="ARBA" id="ARBA00023136"/>
    </source>
</evidence>
<dbReference type="AlphaFoldDB" id="A0A6I3KX50"/>
<proteinExistence type="inferred from homology"/>
<dbReference type="GO" id="GO:0012505">
    <property type="term" value="C:endomembrane system"/>
    <property type="evidence" value="ECO:0007669"/>
    <property type="project" value="UniProtKB-SubCell"/>
</dbReference>
<feature type="transmembrane region" description="Helical" evidence="8">
    <location>
        <begin position="148"/>
        <end position="173"/>
    </location>
</feature>
<keyword evidence="6 8" id="KW-1133">Transmembrane helix</keyword>
<evidence type="ECO:0000256" key="4">
    <source>
        <dbReference type="ARBA" id="ARBA00022596"/>
    </source>
</evidence>
<keyword evidence="10" id="KW-1185">Reference proteome</keyword>
<evidence type="ECO:0000256" key="1">
    <source>
        <dbReference type="ARBA" id="ARBA00004127"/>
    </source>
</evidence>
<comment type="similarity">
    <text evidence="2 8">Belongs to the NiCoT transporter (TC 2.A.52) family.</text>
</comment>
<dbReference type="InterPro" id="IPR011541">
    <property type="entry name" value="Ni/Co_transpt_high_affinity"/>
</dbReference>
<evidence type="ECO:0000256" key="3">
    <source>
        <dbReference type="ARBA" id="ARBA00022448"/>
    </source>
</evidence>
<feature type="transmembrane region" description="Helical" evidence="8">
    <location>
        <begin position="247"/>
        <end position="269"/>
    </location>
</feature>
<feature type="transmembrane region" description="Helical" evidence="8">
    <location>
        <begin position="336"/>
        <end position="356"/>
    </location>
</feature>
<keyword evidence="7 8" id="KW-0472">Membrane</keyword>
<organism evidence="9 10">
    <name type="scientific">Nocardia aurantiaca</name>
    <dbReference type="NCBI Taxonomy" id="2675850"/>
    <lineage>
        <taxon>Bacteria</taxon>
        <taxon>Bacillati</taxon>
        <taxon>Actinomycetota</taxon>
        <taxon>Actinomycetes</taxon>
        <taxon>Mycobacteriales</taxon>
        <taxon>Nocardiaceae</taxon>
        <taxon>Nocardia</taxon>
    </lineage>
</organism>
<keyword evidence="4" id="KW-0533">Nickel</keyword>
<gene>
    <name evidence="9" type="ORF">GLP40_21850</name>
</gene>
<dbReference type="Pfam" id="PF03824">
    <property type="entry name" value="NicO"/>
    <property type="match status" value="1"/>
</dbReference>